<evidence type="ECO:0000256" key="9">
    <source>
        <dbReference type="HAMAP-Rule" id="MF_01148"/>
    </source>
</evidence>
<comment type="function">
    <text evidence="9">Catalyzes the phospholipid dependent N-acylation of the N-terminal cysteine of apolipoprotein, the last step in lipoprotein maturation.</text>
</comment>
<dbReference type="NCBIfam" id="TIGR00546">
    <property type="entry name" value="lnt"/>
    <property type="match status" value="1"/>
</dbReference>
<feature type="transmembrane region" description="Helical" evidence="9">
    <location>
        <begin position="585"/>
        <end position="603"/>
    </location>
</feature>
<proteinExistence type="inferred from homology"/>
<keyword evidence="8 9" id="KW-0012">Acyltransferase</keyword>
<evidence type="ECO:0000256" key="5">
    <source>
        <dbReference type="ARBA" id="ARBA00022692"/>
    </source>
</evidence>
<comment type="catalytic activity">
    <reaction evidence="9">
        <text>N-terminal S-1,2-diacyl-sn-glyceryl-L-cysteinyl-[lipoprotein] + a glycerophospholipid = N-acyl-S-1,2-diacyl-sn-glyceryl-L-cysteinyl-[lipoprotein] + a 2-acyl-sn-glycero-3-phospholipid + H(+)</text>
        <dbReference type="Rhea" id="RHEA:48228"/>
        <dbReference type="Rhea" id="RHEA-COMP:14681"/>
        <dbReference type="Rhea" id="RHEA-COMP:14684"/>
        <dbReference type="ChEBI" id="CHEBI:15378"/>
        <dbReference type="ChEBI" id="CHEBI:136912"/>
        <dbReference type="ChEBI" id="CHEBI:140656"/>
        <dbReference type="ChEBI" id="CHEBI:140657"/>
        <dbReference type="ChEBI" id="CHEBI:140660"/>
        <dbReference type="EC" id="2.3.1.269"/>
    </reaction>
</comment>
<comment type="caution">
    <text evidence="11">The sequence shown here is derived from an EMBL/GenBank/DDBJ whole genome shotgun (WGS) entry which is preliminary data.</text>
</comment>
<gene>
    <name evidence="9 11" type="primary">lnt</name>
    <name evidence="11" type="ORF">EBB59_08895</name>
</gene>
<comment type="caution">
    <text evidence="9">Lacks conserved residue(s) required for the propagation of feature annotation.</text>
</comment>
<comment type="subcellular location">
    <subcellularLocation>
        <location evidence="1 9">Cell membrane</location>
        <topology evidence="1 9">Multi-pass membrane protein</topology>
    </subcellularLocation>
</comment>
<dbReference type="PANTHER" id="PTHR38686">
    <property type="entry name" value="APOLIPOPROTEIN N-ACYLTRANSFERASE"/>
    <property type="match status" value="1"/>
</dbReference>
<evidence type="ECO:0000256" key="4">
    <source>
        <dbReference type="ARBA" id="ARBA00022679"/>
    </source>
</evidence>
<feature type="transmembrane region" description="Helical" evidence="9">
    <location>
        <begin position="551"/>
        <end position="573"/>
    </location>
</feature>
<dbReference type="Pfam" id="PF20154">
    <property type="entry name" value="LNT_N"/>
    <property type="match status" value="1"/>
</dbReference>
<dbReference type="InterPro" id="IPR036526">
    <property type="entry name" value="C-N_Hydrolase_sf"/>
</dbReference>
<evidence type="ECO:0000256" key="8">
    <source>
        <dbReference type="ARBA" id="ARBA00023315"/>
    </source>
</evidence>
<dbReference type="GO" id="GO:0005886">
    <property type="term" value="C:plasma membrane"/>
    <property type="evidence" value="ECO:0007669"/>
    <property type="project" value="UniProtKB-SubCell"/>
</dbReference>
<feature type="transmembrane region" description="Helical" evidence="9">
    <location>
        <begin position="86"/>
        <end position="109"/>
    </location>
</feature>
<feature type="transmembrane region" description="Helical" evidence="9">
    <location>
        <begin position="708"/>
        <end position="729"/>
    </location>
</feature>
<feature type="transmembrane region" description="Helical" evidence="9">
    <location>
        <begin position="501"/>
        <end position="519"/>
    </location>
</feature>
<keyword evidence="5 9" id="KW-0812">Transmembrane</keyword>
<feature type="transmembrane region" description="Helical" evidence="9">
    <location>
        <begin position="50"/>
        <end position="74"/>
    </location>
</feature>
<name>A0A3M2HXZ5_9GAMM</name>
<dbReference type="OrthoDB" id="9804277at2"/>
<dbReference type="SUPFAM" id="SSF56317">
    <property type="entry name" value="Carbon-nitrogen hydrolase"/>
    <property type="match status" value="1"/>
</dbReference>
<comment type="pathway">
    <text evidence="9">Protein modification; lipoprotein biosynthesis (N-acyl transfer).</text>
</comment>
<dbReference type="PANTHER" id="PTHR38686:SF1">
    <property type="entry name" value="APOLIPOPROTEIN N-ACYLTRANSFERASE"/>
    <property type="match status" value="1"/>
</dbReference>
<dbReference type="Pfam" id="PF00795">
    <property type="entry name" value="CN_hydrolase"/>
    <property type="match status" value="1"/>
</dbReference>
<keyword evidence="6 9" id="KW-1133">Transmembrane helix</keyword>
<feature type="transmembrane region" description="Helical" evidence="9">
    <location>
        <begin position="195"/>
        <end position="212"/>
    </location>
</feature>
<dbReference type="HAMAP" id="MF_01148">
    <property type="entry name" value="Lnt"/>
    <property type="match status" value="1"/>
</dbReference>
<dbReference type="PROSITE" id="PS50263">
    <property type="entry name" value="CN_HYDROLASE"/>
    <property type="match status" value="1"/>
</dbReference>
<evidence type="ECO:0000256" key="3">
    <source>
        <dbReference type="ARBA" id="ARBA00022475"/>
    </source>
</evidence>
<feature type="transmembrane region" description="Helical" evidence="9">
    <location>
        <begin position="121"/>
        <end position="138"/>
    </location>
</feature>
<accession>A0A3M2HXZ5</accession>
<dbReference type="InterPro" id="IPR003010">
    <property type="entry name" value="C-N_Hydrolase"/>
</dbReference>
<keyword evidence="7 9" id="KW-0472">Membrane</keyword>
<evidence type="ECO:0000259" key="10">
    <source>
        <dbReference type="PROSITE" id="PS50263"/>
    </source>
</evidence>
<feature type="transmembrane region" description="Helical" evidence="9">
    <location>
        <begin position="158"/>
        <end position="183"/>
    </location>
</feature>
<protein>
    <recommendedName>
        <fullName evidence="9">Apolipoprotein N-acyltransferase</fullName>
        <shortName evidence="9">ALP N-acyltransferase</shortName>
        <ecNumber evidence="9">2.3.1.269</ecNumber>
    </recommendedName>
</protein>
<evidence type="ECO:0000256" key="1">
    <source>
        <dbReference type="ARBA" id="ARBA00004651"/>
    </source>
</evidence>
<organism evidence="11 12">
    <name type="scientific">Solilutibacter pythonis</name>
    <dbReference type="NCBI Taxonomy" id="2483112"/>
    <lineage>
        <taxon>Bacteria</taxon>
        <taxon>Pseudomonadati</taxon>
        <taxon>Pseudomonadota</taxon>
        <taxon>Gammaproteobacteria</taxon>
        <taxon>Lysobacterales</taxon>
        <taxon>Lysobacteraceae</taxon>
        <taxon>Solilutibacter</taxon>
    </lineage>
</organism>
<dbReference type="Proteomes" id="UP000275012">
    <property type="component" value="Unassembled WGS sequence"/>
</dbReference>
<dbReference type="RefSeq" id="WP_122101801.1">
    <property type="nucleotide sequence ID" value="NZ_RFLY01000011.1"/>
</dbReference>
<dbReference type="GO" id="GO:0042158">
    <property type="term" value="P:lipoprotein biosynthetic process"/>
    <property type="evidence" value="ECO:0007669"/>
    <property type="project" value="UniProtKB-UniRule"/>
</dbReference>
<dbReference type="UniPathway" id="UPA00666"/>
<evidence type="ECO:0000256" key="7">
    <source>
        <dbReference type="ARBA" id="ARBA00023136"/>
    </source>
</evidence>
<sequence length="814" mass="88573">MTRFLSGARTPVELLACGLLFGLYARGGNAFILGFVALAPWLVTLDKPRGLVATVSNAWAMSVVFVLAAFHWFAFAIADYFGIEPALALASLTVAAPLLQPQWIAFALVRRWAARRHGPPLVALAGASAWAGCEWLWPKLLGDTLGHGLYPSPWLRQFADVAGAAGLSFALILANEALALAFARRCAARREWGRPLAVACAVPLLLAGYGMLRLPLLASVVPEAPLRIGMVQSNIVDYDRLRADIGAYEVVRRVLDTHFALSYPLARAGRVDALLWSETVYPTTYGQPKSEDGATFDREIADFVAMTRVPLVFGTYDADPDGEYNAAAFVGPRARLLGFYRKTRLFFGTEYLPRWAEELGLRRLLPWAGAWRPGQGARVMPLRLADGREVPVQALICLDDVDPGLAIDGARLGAHALLGMSNDSWFTRHPVGARLHLQVAAFRSIETRLPQARVTSNGFSAAIDATGALLAETAMDEQAVRVAELAARPAPFTPMRMLGDWLGKAGLVFLVLLAVRAALSDWRGHHPARASARAPVVLPRGVAMMSPAMRVVIVGLQLFARAAVLWMGVAWLLGEAGQDRLLTQLRTFVALVLLPEASAWLLMGLHRARLAVDDDGLRLFRRGREVRLLRKGDGTALRPWALPLPADGVSLRAPAGRDIVLSGVDPAALARALDSPSPATSRARLSLLAAQARAWARRGRLDHPLPKFLLFPLLPALPAFRLHQIIAFGGTFGEAYVHGWKAWFAALGLWWASWIVMMVLWAGALRAAVEAVCLAAPRIAPTRIVGLRTVLESAARWLYYLGVPVWLAWRMLAA</sequence>
<dbReference type="CDD" id="cd07571">
    <property type="entry name" value="ALP_N-acyl_transferase"/>
    <property type="match status" value="1"/>
</dbReference>
<dbReference type="EC" id="2.3.1.269" evidence="9"/>
<dbReference type="EMBL" id="RFLY01000011">
    <property type="protein sequence ID" value="RMH91047.1"/>
    <property type="molecule type" value="Genomic_DNA"/>
</dbReference>
<keyword evidence="11" id="KW-0449">Lipoprotein</keyword>
<feature type="transmembrane region" description="Helical" evidence="9">
    <location>
        <begin position="749"/>
        <end position="776"/>
    </location>
</feature>
<evidence type="ECO:0000256" key="6">
    <source>
        <dbReference type="ARBA" id="ARBA00022989"/>
    </source>
</evidence>
<dbReference type="GO" id="GO:0016410">
    <property type="term" value="F:N-acyltransferase activity"/>
    <property type="evidence" value="ECO:0007669"/>
    <property type="project" value="UniProtKB-UniRule"/>
</dbReference>
<keyword evidence="4 9" id="KW-0808">Transferase</keyword>
<dbReference type="InterPro" id="IPR004563">
    <property type="entry name" value="Apolipo_AcylTrfase"/>
</dbReference>
<evidence type="ECO:0000313" key="12">
    <source>
        <dbReference type="Proteomes" id="UP000275012"/>
    </source>
</evidence>
<keyword evidence="3 9" id="KW-1003">Cell membrane</keyword>
<dbReference type="AlphaFoldDB" id="A0A3M2HXZ5"/>
<dbReference type="Gene3D" id="3.60.110.10">
    <property type="entry name" value="Carbon-nitrogen hydrolase"/>
    <property type="match status" value="1"/>
</dbReference>
<reference evidence="11 12" key="1">
    <citation type="submission" date="2018-10" db="EMBL/GenBank/DDBJ databases">
        <title>Proposal of Lysobacter pythonis sp. nov. isolated from royal pythons (Python regius).</title>
        <authorList>
            <person name="Hans-Juergen B."/>
            <person name="Huptas C."/>
            <person name="Sandra B."/>
            <person name="Igor L."/>
            <person name="Joachim S."/>
            <person name="Siegfried S."/>
            <person name="Mareike W."/>
            <person name="Peter K."/>
        </authorList>
    </citation>
    <scope>NUCLEOTIDE SEQUENCE [LARGE SCALE GENOMIC DNA]</scope>
    <source>
        <strain evidence="11 12">4284/11</strain>
    </source>
</reference>
<feature type="domain" description="CN hydrolase" evidence="10">
    <location>
        <begin position="226"/>
        <end position="487"/>
    </location>
</feature>
<evidence type="ECO:0000256" key="2">
    <source>
        <dbReference type="ARBA" id="ARBA00010065"/>
    </source>
</evidence>
<feature type="transmembrane region" description="Helical" evidence="9">
    <location>
        <begin position="20"/>
        <end position="43"/>
    </location>
</feature>
<dbReference type="InterPro" id="IPR045378">
    <property type="entry name" value="LNT_N"/>
</dbReference>
<evidence type="ECO:0000313" key="11">
    <source>
        <dbReference type="EMBL" id="RMH91047.1"/>
    </source>
</evidence>
<comment type="similarity">
    <text evidence="2 9">Belongs to the CN hydrolase family. Apolipoprotein N-acyltransferase subfamily.</text>
</comment>
<keyword evidence="12" id="KW-1185">Reference proteome</keyword>